<dbReference type="Pfam" id="PF06580">
    <property type="entry name" value="His_kinase"/>
    <property type="match status" value="1"/>
</dbReference>
<feature type="transmembrane region" description="Helical" evidence="1">
    <location>
        <begin position="42"/>
        <end position="61"/>
    </location>
</feature>
<keyword evidence="4" id="KW-1185">Reference proteome</keyword>
<reference evidence="4" key="1">
    <citation type="submission" date="2016-10" db="EMBL/GenBank/DDBJ databases">
        <authorList>
            <person name="Varghese N."/>
            <person name="Submissions S."/>
        </authorList>
    </citation>
    <scope>NUCLEOTIDE SEQUENCE [LARGE SCALE GENOMIC DNA]</scope>
    <source>
        <strain evidence="4">DSM 19315</strain>
    </source>
</reference>
<dbReference type="AlphaFoldDB" id="A0A1I2NGG5"/>
<dbReference type="PANTHER" id="PTHR34220">
    <property type="entry name" value="SENSOR HISTIDINE KINASE YPDA"/>
    <property type="match status" value="1"/>
</dbReference>
<evidence type="ECO:0000256" key="1">
    <source>
        <dbReference type="SAM" id="Phobius"/>
    </source>
</evidence>
<dbReference type="EMBL" id="FOPC01000001">
    <property type="protein sequence ID" value="SFG02678.1"/>
    <property type="molecule type" value="Genomic_DNA"/>
</dbReference>
<dbReference type="RefSeq" id="WP_092788286.1">
    <property type="nucleotide sequence ID" value="NZ_FOPC01000001.1"/>
</dbReference>
<dbReference type="Proteomes" id="UP000199642">
    <property type="component" value="Unassembled WGS sequence"/>
</dbReference>
<evidence type="ECO:0000313" key="3">
    <source>
        <dbReference type="EMBL" id="SFG02678.1"/>
    </source>
</evidence>
<proteinExistence type="predicted"/>
<feature type="transmembrane region" description="Helical" evidence="1">
    <location>
        <begin position="82"/>
        <end position="103"/>
    </location>
</feature>
<keyword evidence="1" id="KW-0812">Transmembrane</keyword>
<keyword evidence="1" id="KW-1133">Transmembrane helix</keyword>
<dbReference type="InterPro" id="IPR010559">
    <property type="entry name" value="Sig_transdc_His_kin_internal"/>
</dbReference>
<protein>
    <recommendedName>
        <fullName evidence="2">Signal transduction histidine kinase internal region domain-containing protein</fullName>
    </recommendedName>
</protein>
<dbReference type="PANTHER" id="PTHR34220:SF7">
    <property type="entry name" value="SENSOR HISTIDINE KINASE YPDA"/>
    <property type="match status" value="1"/>
</dbReference>
<keyword evidence="1" id="KW-0472">Membrane</keyword>
<dbReference type="GO" id="GO:0000155">
    <property type="term" value="F:phosphorelay sensor kinase activity"/>
    <property type="evidence" value="ECO:0007669"/>
    <property type="project" value="InterPro"/>
</dbReference>
<accession>A0A1I2NGG5</accession>
<sequence>MKQLFSRLQLSPGFLGLVFLFAYLDSIRNRVAPGQLIDWYVLTPESALVTIPQVLLIILCLRLAFQKFHPQSWIPLQWKKAILSFLVGLIAYLFIGNIISMLISLGFDTWERNFTPEIILSTHISRILDFMIYGGFYLAFLLFQKSKAHQEAISAYDLALAESKIQSLKQQLNPHFLFNNLNVLDQLIEENPKSAATFLQNFAELYRYALAKSEKKLVSWKDELDFAKSYFKLIQEKYGEAYHLETEVENPSGQLPPLTLQLLIENAVFHNFGTIKNPVNIQIRLSDSLTVSNNRIPFQKPRHAGGTGLSNLSKQVELLSACSLKITESENHFSVTLPLIP</sequence>
<name>A0A1I2NGG5_9BACT</name>
<gene>
    <name evidence="3" type="ORF">SAMN04487988_101100</name>
</gene>
<feature type="domain" description="Signal transduction histidine kinase internal region" evidence="2">
    <location>
        <begin position="164"/>
        <end position="240"/>
    </location>
</feature>
<feature type="transmembrane region" description="Helical" evidence="1">
    <location>
        <begin position="123"/>
        <end position="143"/>
    </location>
</feature>
<dbReference type="STRING" id="435880.SAMN04487988_101100"/>
<evidence type="ECO:0000259" key="2">
    <source>
        <dbReference type="Pfam" id="PF06580"/>
    </source>
</evidence>
<dbReference type="OrthoDB" id="927174at2"/>
<dbReference type="InterPro" id="IPR050640">
    <property type="entry name" value="Bact_2-comp_sensor_kinase"/>
</dbReference>
<dbReference type="GO" id="GO:0016020">
    <property type="term" value="C:membrane"/>
    <property type="evidence" value="ECO:0007669"/>
    <property type="project" value="InterPro"/>
</dbReference>
<evidence type="ECO:0000313" key="4">
    <source>
        <dbReference type="Proteomes" id="UP000199642"/>
    </source>
</evidence>
<organism evidence="3 4">
    <name type="scientific">Algoriphagus hitonicola</name>
    <dbReference type="NCBI Taxonomy" id="435880"/>
    <lineage>
        <taxon>Bacteria</taxon>
        <taxon>Pseudomonadati</taxon>
        <taxon>Bacteroidota</taxon>
        <taxon>Cytophagia</taxon>
        <taxon>Cytophagales</taxon>
        <taxon>Cyclobacteriaceae</taxon>
        <taxon>Algoriphagus</taxon>
    </lineage>
</organism>